<organism evidence="3 4">
    <name type="scientific">Penicillium ucsense</name>
    <dbReference type="NCBI Taxonomy" id="2839758"/>
    <lineage>
        <taxon>Eukaryota</taxon>
        <taxon>Fungi</taxon>
        <taxon>Dikarya</taxon>
        <taxon>Ascomycota</taxon>
        <taxon>Pezizomycotina</taxon>
        <taxon>Eurotiomycetes</taxon>
        <taxon>Eurotiomycetidae</taxon>
        <taxon>Eurotiales</taxon>
        <taxon>Aspergillaceae</taxon>
        <taxon>Penicillium</taxon>
    </lineage>
</organism>
<feature type="compositionally biased region" description="Basic and acidic residues" evidence="1">
    <location>
        <begin position="648"/>
        <end position="657"/>
    </location>
</feature>
<dbReference type="Pfam" id="PF14831">
    <property type="entry name" value="DUF4484"/>
    <property type="match status" value="1"/>
</dbReference>
<dbReference type="InterPro" id="IPR053056">
    <property type="entry name" value="Lipid_Metab_Assoc_Protein"/>
</dbReference>
<comment type="caution">
    <text evidence="3">The sequence shown here is derived from an EMBL/GenBank/DDBJ whole genome shotgun (WGS) entry which is preliminary data.</text>
</comment>
<gene>
    <name evidence="3" type="ORF">PECM_003539</name>
</gene>
<dbReference type="Proteomes" id="UP000631181">
    <property type="component" value="Unassembled WGS sequence"/>
</dbReference>
<dbReference type="InterPro" id="IPR018626">
    <property type="entry name" value="LCHN/Anr2"/>
</dbReference>
<dbReference type="InterPro" id="IPR028115">
    <property type="entry name" value="DUF4484"/>
</dbReference>
<name>A0A8J8VVQ1_9EURO</name>
<feature type="domain" description="DUF4484" evidence="2">
    <location>
        <begin position="495"/>
        <end position="714"/>
    </location>
</feature>
<dbReference type="AlphaFoldDB" id="A0A8J8VVQ1"/>
<keyword evidence="4" id="KW-1185">Reference proteome</keyword>
<evidence type="ECO:0000313" key="3">
    <source>
        <dbReference type="EMBL" id="KAF7712200.1"/>
    </source>
</evidence>
<accession>A0A8J8VVQ1</accession>
<feature type="region of interest" description="Disordered" evidence="1">
    <location>
        <begin position="600"/>
        <end position="657"/>
    </location>
</feature>
<evidence type="ECO:0000256" key="1">
    <source>
        <dbReference type="SAM" id="MobiDB-lite"/>
    </source>
</evidence>
<evidence type="ECO:0000313" key="4">
    <source>
        <dbReference type="Proteomes" id="UP000631181"/>
    </source>
</evidence>
<dbReference type="Pfam" id="PF09804">
    <property type="entry name" value="DENND11"/>
    <property type="match status" value="1"/>
</dbReference>
<sequence>MNIACEDVSSDAALWIASDSLSHWSGMELSHQHIDLRPSAGSVPSLWFNMSVLKRLSFKLVPVADVMAAVGREEELVSALRLRSPAFPDPPRDLPADWPKPTAIEIPRPAMESPPGIAALFVIRFDIRTGYVISWKRTIPGVEVEGVVEYKSLPSGSHNVQEDLIYFVHDEYAGISAFLNQPAEEAERNAKMFAVGVLVPRSSGRLGKSWRHAPRLEELAQNYSADMTDEQSLSAYWDAFKIGGPNAAAVESPVESPINQRVRPNSKPSVRHTRAFSDAMVLETARPALTPFHPASSLPGFIEAFGPLIFPLHRAALLRKRILIMAEAPVHTPCNYVYDLSLLASLPNSLLQVLPADNVLPLRPRPLFNVGIHDIPDLASYGPAGSTQSLEKDPSWIACSTDSVLCMKPDLYDVLVTMAPAHAQQAEERAFPKITCVDRSSTKPNATSSVGLKATQRDARRYGMLRRGLRKLSHDEAASIDSLESDATSTYSSVVEPLSWTRLAYTSFIWWASAGEARDGLSEDEEEHQIEQDARLLASVESIAYPEPNSHRPSAVSSEVQGQDAPEVALVAYFRQLTSQIFFTLAGAIARHDSGGRYQDEINDTYSDAPYVDDPSHNGGETSLSMSRQSISGDDGSTPLLRQRSHGNHTERRSGHKVDLSDDPVVITIADMADMGLDVWSATDRIFVQELVSLWWGRSAYVDSARIRCCGISVL</sequence>
<protein>
    <recommendedName>
        <fullName evidence="2">DUF4484 domain-containing protein</fullName>
    </recommendedName>
</protein>
<evidence type="ECO:0000259" key="2">
    <source>
        <dbReference type="Pfam" id="PF14831"/>
    </source>
</evidence>
<dbReference type="PANTHER" id="PTHR28153">
    <property type="entry name" value="PROTEIN, PUTATIVE-RELATED"/>
    <property type="match status" value="1"/>
</dbReference>
<proteinExistence type="predicted"/>
<feature type="compositionally biased region" description="Polar residues" evidence="1">
    <location>
        <begin position="619"/>
        <end position="632"/>
    </location>
</feature>
<dbReference type="OrthoDB" id="2152680at2759"/>
<reference evidence="3" key="1">
    <citation type="journal article" date="2020" name="Front. Microbiol.">
        <title>Gene regulatory networks of Penicillium echinulatum 2HH and Penicillium oxalicum 114-2 inferred by a computational biology approach.</title>
        <authorList>
            <person name="Lenz A.R."/>
            <person name="Galan-Vasquez E."/>
            <person name="Balbinot E."/>
            <person name="De Abreu F.P."/>
            <person name="De Oliveira N.S."/>
            <person name="Da Rosa L.O."/>
            <person name="De Avila E Silva S."/>
            <person name="Camassola M."/>
            <person name="Dillon A.J.P."/>
            <person name="Perez-Rueda E."/>
        </authorList>
    </citation>
    <scope>NUCLEOTIDE SEQUENCE</scope>
    <source>
        <strain evidence="3">S1M29</strain>
    </source>
</reference>
<dbReference type="EMBL" id="WIWV01000207">
    <property type="protein sequence ID" value="KAF7712200.1"/>
    <property type="molecule type" value="Genomic_DNA"/>
</dbReference>
<dbReference type="PANTHER" id="PTHR28153:SF1">
    <property type="entry name" value="DUF4484 DOMAIN-CONTAINING PROTEIN"/>
    <property type="match status" value="1"/>
</dbReference>
<dbReference type="GO" id="GO:0005811">
    <property type="term" value="C:lipid droplet"/>
    <property type="evidence" value="ECO:0007669"/>
    <property type="project" value="TreeGrafter"/>
</dbReference>